<reference evidence="2" key="1">
    <citation type="submission" date="2023-03" db="EMBL/GenBank/DDBJ databases">
        <title>Massive genome expansion in bonnet fungi (Mycena s.s.) driven by repeated elements and novel gene families across ecological guilds.</title>
        <authorList>
            <consortium name="Lawrence Berkeley National Laboratory"/>
            <person name="Harder C.B."/>
            <person name="Miyauchi S."/>
            <person name="Viragh M."/>
            <person name="Kuo A."/>
            <person name="Thoen E."/>
            <person name="Andreopoulos B."/>
            <person name="Lu D."/>
            <person name="Skrede I."/>
            <person name="Drula E."/>
            <person name="Henrissat B."/>
            <person name="Morin E."/>
            <person name="Kohler A."/>
            <person name="Barry K."/>
            <person name="LaButti K."/>
            <person name="Morin E."/>
            <person name="Salamov A."/>
            <person name="Lipzen A."/>
            <person name="Mereny Z."/>
            <person name="Hegedus B."/>
            <person name="Baldrian P."/>
            <person name="Stursova M."/>
            <person name="Weitz H."/>
            <person name="Taylor A."/>
            <person name="Grigoriev I.V."/>
            <person name="Nagy L.G."/>
            <person name="Martin F."/>
            <person name="Kauserud H."/>
        </authorList>
    </citation>
    <scope>NUCLEOTIDE SEQUENCE</scope>
    <source>
        <strain evidence="2">CBHHK182m</strain>
    </source>
</reference>
<gene>
    <name evidence="2" type="ORF">B0H16DRAFT_1450736</name>
</gene>
<comment type="caution">
    <text evidence="2">The sequence shown here is derived from an EMBL/GenBank/DDBJ whole genome shotgun (WGS) entry which is preliminary data.</text>
</comment>
<feature type="compositionally biased region" description="Polar residues" evidence="1">
    <location>
        <begin position="23"/>
        <end position="34"/>
    </location>
</feature>
<feature type="region of interest" description="Disordered" evidence="1">
    <location>
        <begin position="16"/>
        <end position="35"/>
    </location>
</feature>
<dbReference type="EMBL" id="JARKIB010000012">
    <property type="protein sequence ID" value="KAJ7773923.1"/>
    <property type="molecule type" value="Genomic_DNA"/>
</dbReference>
<protein>
    <submittedName>
        <fullName evidence="2">Uncharacterized protein</fullName>
    </submittedName>
</protein>
<keyword evidence="3" id="KW-1185">Reference proteome</keyword>
<name>A0AAD7JXQ4_9AGAR</name>
<feature type="region of interest" description="Disordered" evidence="1">
    <location>
        <begin position="59"/>
        <end position="102"/>
    </location>
</feature>
<dbReference type="Proteomes" id="UP001215598">
    <property type="component" value="Unassembled WGS sequence"/>
</dbReference>
<evidence type="ECO:0000256" key="1">
    <source>
        <dbReference type="SAM" id="MobiDB-lite"/>
    </source>
</evidence>
<sequence>MLLKIHPEAQVIGGSEWEGQIPTLPSNSKHSTPVGSIHRIWEDAKTAARPYAVDAVESGNALPANPVPVSGPQADLRRGTVSAPTPSATVPVPSAPDTDNVGVNRAAPIQELPTSELLQLLGQRIQRE</sequence>
<evidence type="ECO:0000313" key="2">
    <source>
        <dbReference type="EMBL" id="KAJ7773923.1"/>
    </source>
</evidence>
<evidence type="ECO:0000313" key="3">
    <source>
        <dbReference type="Proteomes" id="UP001215598"/>
    </source>
</evidence>
<proteinExistence type="predicted"/>
<accession>A0AAD7JXQ4</accession>
<organism evidence="2 3">
    <name type="scientific">Mycena metata</name>
    <dbReference type="NCBI Taxonomy" id="1033252"/>
    <lineage>
        <taxon>Eukaryota</taxon>
        <taxon>Fungi</taxon>
        <taxon>Dikarya</taxon>
        <taxon>Basidiomycota</taxon>
        <taxon>Agaricomycotina</taxon>
        <taxon>Agaricomycetes</taxon>
        <taxon>Agaricomycetidae</taxon>
        <taxon>Agaricales</taxon>
        <taxon>Marasmiineae</taxon>
        <taxon>Mycenaceae</taxon>
        <taxon>Mycena</taxon>
    </lineage>
</organism>
<dbReference type="AlphaFoldDB" id="A0AAD7JXQ4"/>